<proteinExistence type="predicted"/>
<name>A0A0A2MBC5_9FLAO</name>
<accession>A0A0A2MBC5</accession>
<keyword evidence="2" id="KW-1185">Reference proteome</keyword>
<dbReference type="RefSeq" id="WP_026979362.1">
    <property type="nucleotide sequence ID" value="NZ_AUCZ01000003.1"/>
</dbReference>
<evidence type="ECO:0000313" key="1">
    <source>
        <dbReference type="EMBL" id="KGO89564.1"/>
    </source>
</evidence>
<dbReference type="EMBL" id="JRLW01000008">
    <property type="protein sequence ID" value="KGO89564.1"/>
    <property type="molecule type" value="Genomic_DNA"/>
</dbReference>
<reference evidence="1 2" key="1">
    <citation type="submission" date="2013-09" db="EMBL/GenBank/DDBJ databases">
        <authorList>
            <person name="Zeng Z."/>
            <person name="Chen C."/>
        </authorList>
    </citation>
    <scope>NUCLEOTIDE SEQUENCE [LARGE SCALE GENOMIC DNA]</scope>
    <source>
        <strain evidence="1 2">GH29-5</strain>
    </source>
</reference>
<dbReference type="STRING" id="1121899.GCA_000430025_00574"/>
<organism evidence="1 2">
    <name type="scientific">Flavobacterium suncheonense GH29-5 = DSM 17707</name>
    <dbReference type="NCBI Taxonomy" id="1121899"/>
    <lineage>
        <taxon>Bacteria</taxon>
        <taxon>Pseudomonadati</taxon>
        <taxon>Bacteroidota</taxon>
        <taxon>Flavobacteriia</taxon>
        <taxon>Flavobacteriales</taxon>
        <taxon>Flavobacteriaceae</taxon>
        <taxon>Flavobacterium</taxon>
    </lineage>
</organism>
<protein>
    <submittedName>
        <fullName evidence="1">Uncharacterized protein</fullName>
    </submittedName>
</protein>
<dbReference type="AlphaFoldDB" id="A0A0A2MBC5"/>
<comment type="caution">
    <text evidence="1">The sequence shown here is derived from an EMBL/GenBank/DDBJ whole genome shotgun (WGS) entry which is preliminary data.</text>
</comment>
<evidence type="ECO:0000313" key="2">
    <source>
        <dbReference type="Proteomes" id="UP000030121"/>
    </source>
</evidence>
<dbReference type="Proteomes" id="UP000030121">
    <property type="component" value="Unassembled WGS sequence"/>
</dbReference>
<sequence length="88" mass="10269">MIDLSKYNVEKLNDSQKKKVDRVIKLLVELQKEKVNACVASTPQNKLIFYKADKWLDSMEEIQDMHNETDFVYEGKNQPDSLIDTVGY</sequence>
<gene>
    <name evidence="1" type="ORF">Q764_07275</name>
</gene>